<evidence type="ECO:0000313" key="2">
    <source>
        <dbReference type="EMBL" id="VVA97740.1"/>
    </source>
</evidence>
<evidence type="ECO:0000256" key="1">
    <source>
        <dbReference type="SAM" id="SignalP"/>
    </source>
</evidence>
<reference evidence="2" key="1">
    <citation type="submission" date="2019-07" db="EMBL/GenBank/DDBJ databases">
        <authorList>
            <person name="Dittberner H."/>
        </authorList>
    </citation>
    <scope>NUCLEOTIDE SEQUENCE [LARGE SCALE GENOMIC DNA]</scope>
</reference>
<sequence>MTVFLLLSVCKIWWESANKPQVYTAKEWLERHFGPGAMFLRTGFHKDQEYFRSHFML</sequence>
<dbReference type="AlphaFoldDB" id="A0A565B9Z5"/>
<feature type="signal peptide" evidence="1">
    <location>
        <begin position="1"/>
        <end position="17"/>
    </location>
</feature>
<organism evidence="2 3">
    <name type="scientific">Arabis nemorensis</name>
    <dbReference type="NCBI Taxonomy" id="586526"/>
    <lineage>
        <taxon>Eukaryota</taxon>
        <taxon>Viridiplantae</taxon>
        <taxon>Streptophyta</taxon>
        <taxon>Embryophyta</taxon>
        <taxon>Tracheophyta</taxon>
        <taxon>Spermatophyta</taxon>
        <taxon>Magnoliopsida</taxon>
        <taxon>eudicotyledons</taxon>
        <taxon>Gunneridae</taxon>
        <taxon>Pentapetalae</taxon>
        <taxon>rosids</taxon>
        <taxon>malvids</taxon>
        <taxon>Brassicales</taxon>
        <taxon>Brassicaceae</taxon>
        <taxon>Arabideae</taxon>
        <taxon>Arabis</taxon>
    </lineage>
</organism>
<proteinExistence type="predicted"/>
<gene>
    <name evidence="2" type="ORF">ANE_LOCUS8185</name>
</gene>
<dbReference type="OrthoDB" id="1044339at2759"/>
<keyword evidence="1" id="KW-0732">Signal</keyword>
<dbReference type="EMBL" id="CABITT030000003">
    <property type="protein sequence ID" value="VVA97740.1"/>
    <property type="molecule type" value="Genomic_DNA"/>
</dbReference>
<keyword evidence="3" id="KW-1185">Reference proteome</keyword>
<evidence type="ECO:0000313" key="3">
    <source>
        <dbReference type="Proteomes" id="UP000489600"/>
    </source>
</evidence>
<protein>
    <submittedName>
        <fullName evidence="2">Uncharacterized protein</fullName>
    </submittedName>
</protein>
<comment type="caution">
    <text evidence="2">The sequence shown here is derived from an EMBL/GenBank/DDBJ whole genome shotgun (WGS) entry which is preliminary data.</text>
</comment>
<feature type="chain" id="PRO_5022194581" evidence="1">
    <location>
        <begin position="18"/>
        <end position="57"/>
    </location>
</feature>
<dbReference type="Proteomes" id="UP000489600">
    <property type="component" value="Unassembled WGS sequence"/>
</dbReference>
<accession>A0A565B9Z5</accession>
<name>A0A565B9Z5_9BRAS</name>